<proteinExistence type="predicted"/>
<reference evidence="3" key="1">
    <citation type="submission" date="2012-11" db="EMBL/GenBank/DDBJ databases">
        <authorList>
            <person name="Lucero-Rivera Y.E."/>
            <person name="Tovar-Ramirez D."/>
        </authorList>
    </citation>
    <scope>NUCLEOTIDE SEQUENCE [LARGE SCALE GENOMIC DNA]</scope>
    <source>
        <strain evidence="3">Araruama</strain>
    </source>
</reference>
<evidence type="ECO:0000313" key="3">
    <source>
        <dbReference type="Proteomes" id="UP000189670"/>
    </source>
</evidence>
<dbReference type="GO" id="GO:0005524">
    <property type="term" value="F:ATP binding"/>
    <property type="evidence" value="ECO:0007669"/>
    <property type="project" value="InterPro"/>
</dbReference>
<dbReference type="PANTHER" id="PTHR43581:SF4">
    <property type="entry name" value="ATP_GTP PHOSPHATASE"/>
    <property type="match status" value="1"/>
</dbReference>
<dbReference type="Gene3D" id="3.40.50.300">
    <property type="entry name" value="P-loop containing nucleotide triphosphate hydrolases"/>
    <property type="match status" value="1"/>
</dbReference>
<gene>
    <name evidence="2" type="ORF">OMM_05174</name>
</gene>
<dbReference type="InterPro" id="IPR027417">
    <property type="entry name" value="P-loop_NTPase"/>
</dbReference>
<organism evidence="2 3">
    <name type="scientific">Candidatus Magnetoglobus multicellularis str. Araruama</name>
    <dbReference type="NCBI Taxonomy" id="890399"/>
    <lineage>
        <taxon>Bacteria</taxon>
        <taxon>Pseudomonadati</taxon>
        <taxon>Thermodesulfobacteriota</taxon>
        <taxon>Desulfobacteria</taxon>
        <taxon>Desulfobacterales</taxon>
        <taxon>Desulfobacteraceae</taxon>
        <taxon>Candidatus Magnetoglobus</taxon>
    </lineage>
</organism>
<evidence type="ECO:0000259" key="1">
    <source>
        <dbReference type="Pfam" id="PF13304"/>
    </source>
</evidence>
<name>A0A1V1NXX6_9BACT</name>
<dbReference type="Proteomes" id="UP000189670">
    <property type="component" value="Unassembled WGS sequence"/>
</dbReference>
<comment type="caution">
    <text evidence="2">The sequence shown here is derived from an EMBL/GenBank/DDBJ whole genome shotgun (WGS) entry which is preliminary data.</text>
</comment>
<dbReference type="GO" id="GO:0016887">
    <property type="term" value="F:ATP hydrolysis activity"/>
    <property type="evidence" value="ECO:0007669"/>
    <property type="project" value="InterPro"/>
</dbReference>
<sequence length="356" mass="41088">MIKNINLKNFRCFNQLEIQGFERINLFGGKNNSGKTSLLEALFIGSTPSPKTIINLRQIRGESSDFLKVSPEKAWNYLFYEASDNHRTFSITLEYSDKSRQIDIEHGESFEIFDEIETNDMKSILTESEYKQSALNIYSYQRNKRSRLASVIASSKGILPKTFDHALFEKAIFIPAFARNSSTSLAEEYDKSDLEDQSKRVLQSIQIIDPTILQIKTLTIGKPAIYIKRKNSKYLPITLFGEAVTRVVQFILSMINNNNSILLIDEIETGIHYTNQLELWRMLFKLAIEFNIQIFATTHSYEMIKSFSEAISDVKDDVGSYFEITRDIRTDQIVAVKRTVDILKYELDQKMELRGE</sequence>
<evidence type="ECO:0000313" key="2">
    <source>
        <dbReference type="EMBL" id="ETR67366.1"/>
    </source>
</evidence>
<dbReference type="InterPro" id="IPR003959">
    <property type="entry name" value="ATPase_AAA_core"/>
</dbReference>
<dbReference type="InterPro" id="IPR051396">
    <property type="entry name" value="Bact_Antivir_Def_Nuclease"/>
</dbReference>
<dbReference type="PANTHER" id="PTHR43581">
    <property type="entry name" value="ATP/GTP PHOSPHATASE"/>
    <property type="match status" value="1"/>
</dbReference>
<dbReference type="SUPFAM" id="SSF52540">
    <property type="entry name" value="P-loop containing nucleoside triphosphate hydrolases"/>
    <property type="match status" value="1"/>
</dbReference>
<dbReference type="AlphaFoldDB" id="A0A1V1NXX6"/>
<accession>A0A1V1NXX6</accession>
<dbReference type="Pfam" id="PF13304">
    <property type="entry name" value="AAA_21"/>
    <property type="match status" value="1"/>
</dbReference>
<dbReference type="EMBL" id="ATBP01001417">
    <property type="protein sequence ID" value="ETR67366.1"/>
    <property type="molecule type" value="Genomic_DNA"/>
</dbReference>
<feature type="domain" description="ATPase AAA-type core" evidence="1">
    <location>
        <begin position="29"/>
        <end position="302"/>
    </location>
</feature>
<protein>
    <submittedName>
        <fullName evidence="2">ATPase-like protein</fullName>
    </submittedName>
</protein>